<name>A0A1Q8VHA4_9ACTO</name>
<gene>
    <name evidence="1" type="ORF">BKH30_11880</name>
</gene>
<dbReference type="AlphaFoldDB" id="A0A1Q8VHA4"/>
<dbReference type="Proteomes" id="UP000186855">
    <property type="component" value="Unassembled WGS sequence"/>
</dbReference>
<sequence length="98" mass="11123">MSAIPAFSASQFSEVSSDVDTPFEFLANPTLKERDSLTALTSCRNRSFLLSDGIEFNNVFAECLHERFPAHLQTFDCCLAPRREPLRRFKASFQSVQE</sequence>
<dbReference type="EMBL" id="MSKI01000167">
    <property type="protein sequence ID" value="OLO47488.1"/>
    <property type="molecule type" value="Genomic_DNA"/>
</dbReference>
<organism evidence="1 2">
    <name type="scientific">Actinomyces oris</name>
    <dbReference type="NCBI Taxonomy" id="544580"/>
    <lineage>
        <taxon>Bacteria</taxon>
        <taxon>Bacillati</taxon>
        <taxon>Actinomycetota</taxon>
        <taxon>Actinomycetes</taxon>
        <taxon>Actinomycetales</taxon>
        <taxon>Actinomycetaceae</taxon>
        <taxon>Actinomyces</taxon>
    </lineage>
</organism>
<comment type="caution">
    <text evidence="1">The sequence shown here is derived from an EMBL/GenBank/DDBJ whole genome shotgun (WGS) entry which is preliminary data.</text>
</comment>
<evidence type="ECO:0000313" key="2">
    <source>
        <dbReference type="Proteomes" id="UP000186855"/>
    </source>
</evidence>
<reference evidence="1 2" key="1">
    <citation type="submission" date="2016-12" db="EMBL/GenBank/DDBJ databases">
        <title>Genomic comparison of strains in the 'Actinomyces naeslundii' group.</title>
        <authorList>
            <person name="Mughal S.R."/>
            <person name="Do T."/>
            <person name="Gilbert S.C."/>
            <person name="Witherden E.A."/>
            <person name="Didelot X."/>
            <person name="Beighton D."/>
        </authorList>
    </citation>
    <scope>NUCLEOTIDE SEQUENCE [LARGE SCALE GENOMIC DNA]</scope>
    <source>
        <strain evidence="1 2">S24V</strain>
    </source>
</reference>
<protein>
    <submittedName>
        <fullName evidence="1">Uncharacterized protein</fullName>
    </submittedName>
</protein>
<proteinExistence type="predicted"/>
<evidence type="ECO:0000313" key="1">
    <source>
        <dbReference type="EMBL" id="OLO47488.1"/>
    </source>
</evidence>
<accession>A0A1Q8VHA4</accession>